<dbReference type="RefSeq" id="WP_136078533.1">
    <property type="nucleotide sequence ID" value="NZ_CAAHFG010000001.1"/>
</dbReference>
<proteinExistence type="predicted"/>
<name>A0A6C2TYV8_PONDE</name>
<keyword evidence="15" id="KW-1185">Reference proteome</keyword>
<dbReference type="GO" id="GO:0046872">
    <property type="term" value="F:metal ion binding"/>
    <property type="evidence" value="ECO:0007669"/>
    <property type="project" value="UniProtKB-KW"/>
</dbReference>
<gene>
    <name evidence="14" type="primary">aceE</name>
    <name evidence="14" type="ORF">PDESU_01462</name>
</gene>
<dbReference type="Pfam" id="PF00456">
    <property type="entry name" value="Transketolase_N"/>
    <property type="match status" value="1"/>
</dbReference>
<feature type="domain" description="Transketolase-like C-terminal" evidence="13">
    <location>
        <begin position="712"/>
        <end position="841"/>
    </location>
</feature>
<comment type="cofactor">
    <cofactor evidence="1 9">
        <name>thiamine diphosphate</name>
        <dbReference type="ChEBI" id="CHEBI:58937"/>
    </cofactor>
</comment>
<comment type="function">
    <text evidence="2 9">Component of the pyruvate dehydrogenase (PDH) complex, that catalyzes the overall conversion of pyruvate to acetyl-CoA and CO(2).</text>
</comment>
<dbReference type="InterPro" id="IPR041621">
    <property type="entry name" value="PDH_E1_M"/>
</dbReference>
<reference evidence="14 15" key="1">
    <citation type="submission" date="2019-04" db="EMBL/GenBank/DDBJ databases">
        <authorList>
            <person name="Van Vliet M D."/>
        </authorList>
    </citation>
    <scope>NUCLEOTIDE SEQUENCE [LARGE SCALE GENOMIC DNA]</scope>
    <source>
        <strain evidence="14 15">F1</strain>
    </source>
</reference>
<dbReference type="EC" id="1.2.4.1" evidence="3 9"/>
<dbReference type="InterPro" id="IPR051157">
    <property type="entry name" value="PDH/Transketolase"/>
</dbReference>
<evidence type="ECO:0000259" key="12">
    <source>
        <dbReference type="Pfam" id="PF17831"/>
    </source>
</evidence>
<evidence type="ECO:0000313" key="15">
    <source>
        <dbReference type="Proteomes" id="UP000366872"/>
    </source>
</evidence>
<dbReference type="InterPro" id="IPR009014">
    <property type="entry name" value="Transketo_C/PFOR_II"/>
</dbReference>
<dbReference type="FunFam" id="3.40.50.970:FF:000011">
    <property type="entry name" value="Pyruvate dehydrogenase E1 component"/>
    <property type="match status" value="1"/>
</dbReference>
<dbReference type="Gene3D" id="3.40.50.920">
    <property type="match status" value="1"/>
</dbReference>
<evidence type="ECO:0000259" key="11">
    <source>
        <dbReference type="Pfam" id="PF00456"/>
    </source>
</evidence>
<feature type="binding site" evidence="10">
    <location>
        <position position="262"/>
    </location>
    <ligand>
        <name>Mg(2+)</name>
        <dbReference type="ChEBI" id="CHEBI:18420"/>
    </ligand>
</feature>
<evidence type="ECO:0000313" key="14">
    <source>
        <dbReference type="EMBL" id="VGO12908.1"/>
    </source>
</evidence>
<dbReference type="EMBL" id="CAAHFG010000001">
    <property type="protein sequence ID" value="VGO12908.1"/>
    <property type="molecule type" value="Genomic_DNA"/>
</dbReference>
<evidence type="ECO:0000256" key="8">
    <source>
        <dbReference type="ARBA" id="ARBA00051231"/>
    </source>
</evidence>
<keyword evidence="6 9" id="KW-0786">Thiamine pyrophosphate</keyword>
<dbReference type="InterPro" id="IPR029061">
    <property type="entry name" value="THDP-binding"/>
</dbReference>
<dbReference type="CDD" id="cd02017">
    <property type="entry name" value="TPP_E1_EcPDC_like"/>
    <property type="match status" value="1"/>
</dbReference>
<dbReference type="PIRSF" id="PIRSF000156">
    <property type="entry name" value="Pyruvate_dh_E1"/>
    <property type="match status" value="1"/>
</dbReference>
<evidence type="ECO:0000256" key="9">
    <source>
        <dbReference type="PIRNR" id="PIRNR000156"/>
    </source>
</evidence>
<dbReference type="NCBIfam" id="TIGR00759">
    <property type="entry name" value="aceE"/>
    <property type="match status" value="1"/>
</dbReference>
<evidence type="ECO:0000256" key="7">
    <source>
        <dbReference type="ARBA" id="ARBA00023317"/>
    </source>
</evidence>
<evidence type="ECO:0000259" key="13">
    <source>
        <dbReference type="Pfam" id="PF22613"/>
    </source>
</evidence>
<dbReference type="PANTHER" id="PTHR43825">
    <property type="entry name" value="PYRUVATE DEHYDROGENASE E1 COMPONENT"/>
    <property type="match status" value="1"/>
</dbReference>
<keyword evidence="5 9" id="KW-0560">Oxidoreductase</keyword>
<evidence type="ECO:0000256" key="10">
    <source>
        <dbReference type="PIRSR" id="PIRSR000156-1"/>
    </source>
</evidence>
<feature type="binding site" evidence="10">
    <location>
        <position position="264"/>
    </location>
    <ligand>
        <name>Mg(2+)</name>
        <dbReference type="ChEBI" id="CHEBI:18420"/>
    </ligand>
</feature>
<dbReference type="InterPro" id="IPR005474">
    <property type="entry name" value="Transketolase_N"/>
</dbReference>
<organism evidence="14 15">
    <name type="scientific">Pontiella desulfatans</name>
    <dbReference type="NCBI Taxonomy" id="2750659"/>
    <lineage>
        <taxon>Bacteria</taxon>
        <taxon>Pseudomonadati</taxon>
        <taxon>Kiritimatiellota</taxon>
        <taxon>Kiritimatiellia</taxon>
        <taxon>Kiritimatiellales</taxon>
        <taxon>Pontiellaceae</taxon>
        <taxon>Pontiella</taxon>
    </lineage>
</organism>
<keyword evidence="10" id="KW-0479">Metal-binding</keyword>
<dbReference type="GO" id="GO:0004739">
    <property type="term" value="F:pyruvate dehydrogenase (acetyl-transferring) activity"/>
    <property type="evidence" value="ECO:0007669"/>
    <property type="project" value="UniProtKB-EC"/>
</dbReference>
<dbReference type="Pfam" id="PF17831">
    <property type="entry name" value="PDH_E1_M"/>
    <property type="match status" value="1"/>
</dbReference>
<dbReference type="SUPFAM" id="SSF52922">
    <property type="entry name" value="TK C-terminal domain-like"/>
    <property type="match status" value="1"/>
</dbReference>
<evidence type="ECO:0000256" key="6">
    <source>
        <dbReference type="ARBA" id="ARBA00023052"/>
    </source>
</evidence>
<dbReference type="Pfam" id="PF22613">
    <property type="entry name" value="Transketolase_C_1"/>
    <property type="match status" value="1"/>
</dbReference>
<dbReference type="SUPFAM" id="SSF52518">
    <property type="entry name" value="Thiamin diphosphate-binding fold (THDP-binding)"/>
    <property type="match status" value="2"/>
</dbReference>
<comment type="cofactor">
    <cofactor evidence="10">
        <name>Mg(2+)</name>
        <dbReference type="ChEBI" id="CHEBI:18420"/>
    </cofactor>
</comment>
<dbReference type="InterPro" id="IPR004660">
    <property type="entry name" value="PDH_E1"/>
</dbReference>
<dbReference type="AlphaFoldDB" id="A0A6C2TYV8"/>
<evidence type="ECO:0000256" key="3">
    <source>
        <dbReference type="ARBA" id="ARBA00012281"/>
    </source>
</evidence>
<keyword evidence="10" id="KW-0460">Magnesium</keyword>
<feature type="domain" description="Transketolase N-terminal" evidence="11">
    <location>
        <begin position="137"/>
        <end position="297"/>
    </location>
</feature>
<comment type="catalytic activity">
    <reaction evidence="8 9">
        <text>N(6)-[(R)-lipoyl]-L-lysyl-[protein] + pyruvate + H(+) = N(6)-[(R)-S(8)-acetyldihydrolipoyl]-L-lysyl-[protein] + CO2</text>
        <dbReference type="Rhea" id="RHEA:19189"/>
        <dbReference type="Rhea" id="RHEA-COMP:10474"/>
        <dbReference type="Rhea" id="RHEA-COMP:10478"/>
        <dbReference type="ChEBI" id="CHEBI:15361"/>
        <dbReference type="ChEBI" id="CHEBI:15378"/>
        <dbReference type="ChEBI" id="CHEBI:16526"/>
        <dbReference type="ChEBI" id="CHEBI:83099"/>
        <dbReference type="ChEBI" id="CHEBI:83111"/>
        <dbReference type="EC" id="1.2.4.1"/>
    </reaction>
</comment>
<evidence type="ECO:0000256" key="5">
    <source>
        <dbReference type="ARBA" id="ARBA00023002"/>
    </source>
</evidence>
<feature type="domain" description="Pyruvate dehydrogenase E1 component middle" evidence="12">
    <location>
        <begin position="479"/>
        <end position="699"/>
    </location>
</feature>
<accession>A0A6C2TYV8</accession>
<dbReference type="Proteomes" id="UP000366872">
    <property type="component" value="Unassembled WGS sequence"/>
</dbReference>
<feature type="binding site" evidence="10">
    <location>
        <position position="232"/>
    </location>
    <ligand>
        <name>Mg(2+)</name>
        <dbReference type="ChEBI" id="CHEBI:18420"/>
    </ligand>
</feature>
<dbReference type="InterPro" id="IPR035807">
    <property type="entry name" value="PDC_E1_N"/>
</dbReference>
<dbReference type="PANTHER" id="PTHR43825:SF3">
    <property type="entry name" value="PYRUVATE DEHYDROGENASE E1 COMPONENT"/>
    <property type="match status" value="1"/>
</dbReference>
<evidence type="ECO:0000256" key="2">
    <source>
        <dbReference type="ARBA" id="ARBA00003157"/>
    </source>
</evidence>
<dbReference type="InterPro" id="IPR055152">
    <property type="entry name" value="Transketolase-like_C_2"/>
</dbReference>
<evidence type="ECO:0000256" key="4">
    <source>
        <dbReference type="ARBA" id="ARBA00017172"/>
    </source>
</evidence>
<sequence>METTNSNTESVDFEKQDWLDALDELLETEGADRVKDILHDLQVEAHRKGVRLPFSANTPYINTIPLAEQPAYPGDREMERRIKSLIRWNAMAMVVRANREEDGIGGHISSYQSIATLYEVGFNHFFRGRTEDFPGDLVYFQGHSSPGVYARAYLEGRLTDDHLKNFRHELHDTPGLSSYPHPWLMPDFWQFPTVSMGLGPITAIYHARYIKYLEDRGLRKPTDQRVWAFLGDGETDEPESLGALKLAAREKLDNLTFVVNCNLQRLDGPVSGNGKIIQELEAAFRGAGWNVIKVVWGDSWDPLLEKDHDGLLAKRMGEVVDGQYQKYTVEDADYVREHFFGTDPKLLKLVEHLSDSEIKRLRRGGHDPAKVYTAYKTALETKGQPTVILAKTVKGYGLGTAGEGQNITHSQKKMGEVSLREFRTRFGIPISDEEIDSVPFYRPADNSPEMQYLRQRRASLGGHVPTRRTEYTPVEMPADKIFQEFDAGSERPVSTTMVFVRVLSKLLSDPGIGKLIVPIVPDEARTFGMDALFRQVGIYAHSGQLYEPVDADNLLYYKEAKDGQILEEGITEAGAFSSFVAAGTAYANHGINTIPFYTYYSMFGFQRIGDSAWLAGDSRCKGFLMGATAGRTTLAGEGLQHQDGHGLVLALTIPNLVAYDPAYAYELAIIIKDGIRRMYVDDEQIFYYITLMNDNYEQPPMPEGVAEGILKGMYKFQSSDKAQAQILGSGAILPEAVKAAALLKETYGIETNVWSVTSYKNLINDVLDTEREQVRNGNEAKAYITECLEGETGPVIAASDYMKLLPTSLSAAVPGGITALGTDGFGRSDGRRALRKHFEVDAHAIAFTVLSTLAAKGEFDKKKLEKARKELGIDSAKPNPVGE</sequence>
<keyword evidence="7 9" id="KW-0670">Pyruvate</keyword>
<evidence type="ECO:0000256" key="1">
    <source>
        <dbReference type="ARBA" id="ARBA00001964"/>
    </source>
</evidence>
<dbReference type="Gene3D" id="3.40.50.970">
    <property type="match status" value="2"/>
</dbReference>
<protein>
    <recommendedName>
        <fullName evidence="4 9">Pyruvate dehydrogenase E1 component</fullName>
        <ecNumber evidence="3 9">1.2.4.1</ecNumber>
    </recommendedName>
</protein>